<keyword evidence="5" id="KW-0411">Iron-sulfur</keyword>
<reference evidence="8" key="1">
    <citation type="submission" date="2017-10" db="EMBL/GenBank/DDBJ databases">
        <authorList>
            <person name="Gaisin V.A."/>
            <person name="Rysina M.S."/>
            <person name="Grouzdev D.S."/>
        </authorList>
    </citation>
    <scope>NUCLEOTIDE SEQUENCE [LARGE SCALE GENOMIC DNA]</scope>
    <source>
        <strain evidence="8">V1</strain>
    </source>
</reference>
<keyword evidence="2" id="KW-0949">S-adenosyl-L-methionine</keyword>
<dbReference type="InterPro" id="IPR013785">
    <property type="entry name" value="Aldolase_TIM"/>
</dbReference>
<dbReference type="SFLD" id="SFLDG01386">
    <property type="entry name" value="main_SPASM_domain-containing"/>
    <property type="match status" value="1"/>
</dbReference>
<dbReference type="Proteomes" id="UP000246278">
    <property type="component" value="Unassembled WGS sequence"/>
</dbReference>
<comment type="cofactor">
    <cofactor evidence="1">
        <name>[4Fe-4S] cluster</name>
        <dbReference type="ChEBI" id="CHEBI:49883"/>
    </cofactor>
</comment>
<dbReference type="InterPro" id="IPR023867">
    <property type="entry name" value="Sulphatase_maturase_rSAM"/>
</dbReference>
<gene>
    <name evidence="7" type="ORF">CR164_00740</name>
</gene>
<dbReference type="PROSITE" id="PS51918">
    <property type="entry name" value="RADICAL_SAM"/>
    <property type="match status" value="1"/>
</dbReference>
<protein>
    <recommendedName>
        <fullName evidence="6">Radical SAM core domain-containing protein</fullName>
    </recommendedName>
</protein>
<keyword evidence="4" id="KW-0408">Iron</keyword>
<dbReference type="SFLD" id="SFLDG01067">
    <property type="entry name" value="SPASM/twitch_domain_containing"/>
    <property type="match status" value="1"/>
</dbReference>
<dbReference type="SUPFAM" id="SSF102114">
    <property type="entry name" value="Radical SAM enzymes"/>
    <property type="match status" value="1"/>
</dbReference>
<dbReference type="InterPro" id="IPR023885">
    <property type="entry name" value="4Fe4S-binding_SPASM_dom"/>
</dbReference>
<comment type="caution">
    <text evidence="7">The sequence shown here is derived from an EMBL/GenBank/DDBJ whole genome shotgun (WGS) entry which is preliminary data.</text>
</comment>
<evidence type="ECO:0000256" key="3">
    <source>
        <dbReference type="ARBA" id="ARBA00022723"/>
    </source>
</evidence>
<evidence type="ECO:0000313" key="7">
    <source>
        <dbReference type="EMBL" id="PWW83119.1"/>
    </source>
</evidence>
<dbReference type="SFLD" id="SFLDS00029">
    <property type="entry name" value="Radical_SAM"/>
    <property type="match status" value="1"/>
</dbReference>
<accession>A0A317T8P2</accession>
<dbReference type="PANTHER" id="PTHR43273:SF8">
    <property type="entry name" value="RADICAL SAM DOMAIN PROTEIN"/>
    <property type="match status" value="1"/>
</dbReference>
<dbReference type="GO" id="GO:0046872">
    <property type="term" value="F:metal ion binding"/>
    <property type="evidence" value="ECO:0007669"/>
    <property type="project" value="UniProtKB-KW"/>
</dbReference>
<sequence length="389" mass="44731">MAGKWHVPYAVLFLTNSCNLCCSYCFASRTGLDSMSLKTGRKTIDWLYENTKGFHEDPLIVSFFGGEPLLRFSLLRQLVEYSKQHEDRYGKKMIFSVTTNGTLLNTAMLDFFEEHNISVLFSIDGDKATNDRFRLYKDGSSPFETICNNALRLLERFPNVAARMTVTKENIPALASNIRFLNEELGFRFISPCTALEQIDDHESWKAFDRQCRDAAVYVTEKAIVNDYVHLHFLDNGIEQITSNHEVDVACGAGKTFVGVDVEGNIYPCHRFVSYTGSDRMKFRLGSVYDGIDPVKTLPFRRYDRRHILGCYTRCEECPAENFCAGGCIALHQEINGLFTMPLLQQQKLMNIWHSICLETIEWFKQADRYDFLMEQITMKPKSFMPLND</sequence>
<evidence type="ECO:0000256" key="1">
    <source>
        <dbReference type="ARBA" id="ARBA00001966"/>
    </source>
</evidence>
<dbReference type="GO" id="GO:0016491">
    <property type="term" value="F:oxidoreductase activity"/>
    <property type="evidence" value="ECO:0007669"/>
    <property type="project" value="InterPro"/>
</dbReference>
<evidence type="ECO:0000256" key="4">
    <source>
        <dbReference type="ARBA" id="ARBA00023004"/>
    </source>
</evidence>
<organism evidence="7 8">
    <name type="scientific">Prosthecochloris marina</name>
    <dbReference type="NCBI Taxonomy" id="2017681"/>
    <lineage>
        <taxon>Bacteria</taxon>
        <taxon>Pseudomonadati</taxon>
        <taxon>Chlorobiota</taxon>
        <taxon>Chlorobiia</taxon>
        <taxon>Chlorobiales</taxon>
        <taxon>Chlorobiaceae</taxon>
        <taxon>Prosthecochloris</taxon>
    </lineage>
</organism>
<dbReference type="PANTHER" id="PTHR43273">
    <property type="entry name" value="ANAEROBIC SULFATASE-MATURATING ENZYME HOMOLOG ASLB-RELATED"/>
    <property type="match status" value="1"/>
</dbReference>
<evidence type="ECO:0000256" key="2">
    <source>
        <dbReference type="ARBA" id="ARBA00022691"/>
    </source>
</evidence>
<dbReference type="Pfam" id="PF04055">
    <property type="entry name" value="Radical_SAM"/>
    <property type="match status" value="1"/>
</dbReference>
<name>A0A317T8P2_9CHLB</name>
<dbReference type="AlphaFoldDB" id="A0A317T8P2"/>
<dbReference type="EMBL" id="PDNZ01000001">
    <property type="protein sequence ID" value="PWW83119.1"/>
    <property type="molecule type" value="Genomic_DNA"/>
</dbReference>
<proteinExistence type="predicted"/>
<evidence type="ECO:0000313" key="8">
    <source>
        <dbReference type="Proteomes" id="UP000246278"/>
    </source>
</evidence>
<evidence type="ECO:0000256" key="5">
    <source>
        <dbReference type="ARBA" id="ARBA00023014"/>
    </source>
</evidence>
<keyword evidence="8" id="KW-1185">Reference proteome</keyword>
<dbReference type="InterPro" id="IPR007197">
    <property type="entry name" value="rSAM"/>
</dbReference>
<evidence type="ECO:0000259" key="6">
    <source>
        <dbReference type="PROSITE" id="PS51918"/>
    </source>
</evidence>
<dbReference type="InterPro" id="IPR058240">
    <property type="entry name" value="rSAM_sf"/>
</dbReference>
<dbReference type="OrthoDB" id="595340at2"/>
<keyword evidence="3" id="KW-0479">Metal-binding</keyword>
<dbReference type="NCBIfam" id="TIGR04085">
    <property type="entry name" value="rSAM_more_4Fe4S"/>
    <property type="match status" value="1"/>
</dbReference>
<dbReference type="GO" id="GO:0051536">
    <property type="term" value="F:iron-sulfur cluster binding"/>
    <property type="evidence" value="ECO:0007669"/>
    <property type="project" value="UniProtKB-KW"/>
</dbReference>
<dbReference type="RefSeq" id="WP_110022001.1">
    <property type="nucleotide sequence ID" value="NZ_PDNZ01000001.1"/>
</dbReference>
<dbReference type="SFLD" id="SFLDG01384">
    <property type="entry name" value="thioether_bond_formation_requi"/>
    <property type="match status" value="1"/>
</dbReference>
<dbReference type="CDD" id="cd01335">
    <property type="entry name" value="Radical_SAM"/>
    <property type="match status" value="1"/>
</dbReference>
<feature type="domain" description="Radical SAM core" evidence="6">
    <location>
        <begin position="4"/>
        <end position="222"/>
    </location>
</feature>
<dbReference type="Gene3D" id="3.20.20.70">
    <property type="entry name" value="Aldolase class I"/>
    <property type="match status" value="1"/>
</dbReference>